<dbReference type="Pfam" id="PF07005">
    <property type="entry name" value="SBD_N"/>
    <property type="match status" value="1"/>
</dbReference>
<evidence type="ECO:0000256" key="3">
    <source>
        <dbReference type="ARBA" id="ARBA00022741"/>
    </source>
</evidence>
<dbReference type="Gene3D" id="3.40.980.20">
    <property type="entry name" value="Four-carbon acid sugar kinase, nucleotide binding domain"/>
    <property type="match status" value="1"/>
</dbReference>
<comment type="similarity">
    <text evidence="1">Belongs to the four-carbon acid sugar kinase family.</text>
</comment>
<protein>
    <submittedName>
        <fullName evidence="9">Uncharacterized protein</fullName>
    </submittedName>
</protein>
<dbReference type="Gene3D" id="3.40.50.10840">
    <property type="entry name" value="Putative sugar-binding, N-terminal domain"/>
    <property type="match status" value="1"/>
</dbReference>
<evidence type="ECO:0000256" key="1">
    <source>
        <dbReference type="ARBA" id="ARBA00005715"/>
    </source>
</evidence>
<keyword evidence="5" id="KW-0067">ATP-binding</keyword>
<dbReference type="eggNOG" id="COG3395">
    <property type="taxonomic scope" value="Bacteria"/>
</dbReference>
<organism evidence="9 10">
    <name type="scientific">Martelella mediterranea DSM 17316</name>
    <dbReference type="NCBI Taxonomy" id="1122214"/>
    <lineage>
        <taxon>Bacteria</taxon>
        <taxon>Pseudomonadati</taxon>
        <taxon>Pseudomonadota</taxon>
        <taxon>Alphaproteobacteria</taxon>
        <taxon>Hyphomicrobiales</taxon>
        <taxon>Aurantimonadaceae</taxon>
        <taxon>Martelella</taxon>
    </lineage>
</organism>
<dbReference type="InterPro" id="IPR031475">
    <property type="entry name" value="NBD_C"/>
</dbReference>
<keyword evidence="2" id="KW-0808">Transferase</keyword>
<dbReference type="SUPFAM" id="SSF142764">
    <property type="entry name" value="YgbK-like"/>
    <property type="match status" value="1"/>
</dbReference>
<dbReference type="RefSeq" id="WP_026173351.1">
    <property type="nucleotide sequence ID" value="NZ_AQWH01000005.1"/>
</dbReference>
<sequence>MTGSARPRLAWFGDDFTGSAAVMEVLTFAGLNAVLFSDVPSPALAKRFANADALGIASTARSHGPDWMAANLPGPLAWLDATGAEILHYKICSTFDSSPTAGNIGRAIEIALEIRDSEAVPLVTAAPQMRRYQSFGHLYAGVFEGVFRLDRHPVMARHPVTPMDEADLLRHLARQTDLPSALIDLEALWSGSAHRALDEAIATGARIISLDDMEPVSELAVGRLIWENRDRLRLAVGSQGLEYALVRHWQETGEIAPAPLAKSAGPVEQIAAISGSVSPSTARQIAWSAENGFEIIGFDTASVVGDEAGVEAEIARATTAALRALETGASVLVTSAAGPDDPRVAAFRAALSASSLDFETANARIGKALGRVLDRVLQQSGLRRAVISGGDTSGHGMRALGIEALTALAPTIPGAALCLGHSEGRHDGLQIALKGGQMGSEDFFGWIRDGGGPR</sequence>
<evidence type="ECO:0000313" key="10">
    <source>
        <dbReference type="Proteomes" id="UP000191135"/>
    </source>
</evidence>
<evidence type="ECO:0000313" key="9">
    <source>
        <dbReference type="EMBL" id="AQZ54037.1"/>
    </source>
</evidence>
<keyword evidence="10" id="KW-1185">Reference proteome</keyword>
<dbReference type="AlphaFoldDB" id="A0A1U9Z8J6"/>
<dbReference type="KEGG" id="mmed:Mame_04745"/>
<evidence type="ECO:0000256" key="2">
    <source>
        <dbReference type="ARBA" id="ARBA00022679"/>
    </source>
</evidence>
<name>A0A1U9Z8J6_9HYPH</name>
<feature type="domain" description="Four-carbon acid sugar kinase nucleotide binding" evidence="8">
    <location>
        <begin position="272"/>
        <end position="444"/>
    </location>
</feature>
<dbReference type="Pfam" id="PF17042">
    <property type="entry name" value="NBD_C"/>
    <property type="match status" value="1"/>
</dbReference>
<dbReference type="InterPro" id="IPR042213">
    <property type="entry name" value="NBD_C_sf"/>
</dbReference>
<dbReference type="EMBL" id="CP020331">
    <property type="protein sequence ID" value="AQZ54037.1"/>
    <property type="molecule type" value="Genomic_DNA"/>
</dbReference>
<keyword evidence="9" id="KW-0614">Plasmid</keyword>
<evidence type="ECO:0000256" key="5">
    <source>
        <dbReference type="ARBA" id="ARBA00022840"/>
    </source>
</evidence>
<gene>
    <name evidence="9" type="ORF">Mame_04745</name>
</gene>
<dbReference type="InterPro" id="IPR010737">
    <property type="entry name" value="4-carb_acid_sugar_kinase_N"/>
</dbReference>
<dbReference type="InterPro" id="IPR037051">
    <property type="entry name" value="4-carb_acid_sugar_kinase_N_sf"/>
</dbReference>
<feature type="domain" description="Four-carbon acid sugar kinase N-terminal" evidence="7">
    <location>
        <begin position="10"/>
        <end position="245"/>
    </location>
</feature>
<reference evidence="9 10" key="1">
    <citation type="submission" date="2017-03" db="EMBL/GenBank/DDBJ databases">
        <title>Foreign affairs: Plasmid Transfer between Roseobacters and Rhizobia.</title>
        <authorList>
            <person name="Bartling P."/>
            <person name="Bunk B."/>
            <person name="Overmann J."/>
            <person name="Brinkmann H."/>
            <person name="Petersen J."/>
        </authorList>
    </citation>
    <scope>NUCLEOTIDE SEQUENCE [LARGE SCALE GENOMIC DNA]</scope>
    <source>
        <strain evidence="9 10">MACL11</strain>
        <plasmid evidence="10">Plasmid pmm593</plasmid>
    </source>
</reference>
<keyword evidence="3" id="KW-0547">Nucleotide-binding</keyword>
<dbReference type="Proteomes" id="UP000191135">
    <property type="component" value="Plasmid pMM593"/>
</dbReference>
<dbReference type="OrthoDB" id="7686359at2"/>
<dbReference type="GO" id="GO:0016301">
    <property type="term" value="F:kinase activity"/>
    <property type="evidence" value="ECO:0007669"/>
    <property type="project" value="UniProtKB-KW"/>
</dbReference>
<keyword evidence="6" id="KW-0119">Carbohydrate metabolism</keyword>
<dbReference type="GO" id="GO:0005524">
    <property type="term" value="F:ATP binding"/>
    <property type="evidence" value="ECO:0007669"/>
    <property type="project" value="UniProtKB-KW"/>
</dbReference>
<evidence type="ECO:0000256" key="4">
    <source>
        <dbReference type="ARBA" id="ARBA00022777"/>
    </source>
</evidence>
<evidence type="ECO:0000259" key="7">
    <source>
        <dbReference type="Pfam" id="PF07005"/>
    </source>
</evidence>
<accession>A0A1U9Z8J6</accession>
<evidence type="ECO:0000259" key="8">
    <source>
        <dbReference type="Pfam" id="PF17042"/>
    </source>
</evidence>
<proteinExistence type="inferred from homology"/>
<keyword evidence="4" id="KW-0418">Kinase</keyword>
<evidence type="ECO:0000256" key="6">
    <source>
        <dbReference type="ARBA" id="ARBA00023277"/>
    </source>
</evidence>
<geneLocation type="plasmid" evidence="10">
    <name>pmm593</name>
</geneLocation>